<keyword evidence="1" id="KW-1133">Transmembrane helix</keyword>
<evidence type="ECO:0000256" key="1">
    <source>
        <dbReference type="SAM" id="Phobius"/>
    </source>
</evidence>
<keyword evidence="1" id="KW-0472">Membrane</keyword>
<reference evidence="2" key="2">
    <citation type="journal article" date="2021" name="PeerJ">
        <title>Extensive microbial diversity within the chicken gut microbiome revealed by metagenomics and culture.</title>
        <authorList>
            <person name="Gilroy R."/>
            <person name="Ravi A."/>
            <person name="Getino M."/>
            <person name="Pursley I."/>
            <person name="Horton D.L."/>
            <person name="Alikhan N.F."/>
            <person name="Baker D."/>
            <person name="Gharbi K."/>
            <person name="Hall N."/>
            <person name="Watson M."/>
            <person name="Adriaenssens E.M."/>
            <person name="Foster-Nyarko E."/>
            <person name="Jarju S."/>
            <person name="Secka A."/>
            <person name="Antonio M."/>
            <person name="Oren A."/>
            <person name="Chaudhuri R.R."/>
            <person name="La Ragione R."/>
            <person name="Hildebrand F."/>
            <person name="Pallen M.J."/>
        </authorList>
    </citation>
    <scope>NUCLEOTIDE SEQUENCE</scope>
    <source>
        <strain evidence="2">4509</strain>
    </source>
</reference>
<name>A0A9D1IRP6_9FIRM</name>
<keyword evidence="1" id="KW-0812">Transmembrane</keyword>
<feature type="transmembrane region" description="Helical" evidence="1">
    <location>
        <begin position="46"/>
        <end position="68"/>
    </location>
</feature>
<evidence type="ECO:0000313" key="3">
    <source>
        <dbReference type="Proteomes" id="UP000824082"/>
    </source>
</evidence>
<dbReference type="Proteomes" id="UP000824082">
    <property type="component" value="Unassembled WGS sequence"/>
</dbReference>
<proteinExistence type="predicted"/>
<accession>A0A9D1IRP6</accession>
<evidence type="ECO:0000313" key="2">
    <source>
        <dbReference type="EMBL" id="HIU42078.1"/>
    </source>
</evidence>
<protein>
    <submittedName>
        <fullName evidence="2">Uncharacterized protein</fullName>
    </submittedName>
</protein>
<gene>
    <name evidence="2" type="ORF">IAD19_05945</name>
</gene>
<organism evidence="2 3">
    <name type="scientific">Candidatus Egerieicola faecale</name>
    <dbReference type="NCBI Taxonomy" id="2840774"/>
    <lineage>
        <taxon>Bacteria</taxon>
        <taxon>Bacillati</taxon>
        <taxon>Bacillota</taxon>
        <taxon>Clostridia</taxon>
        <taxon>Eubacteriales</taxon>
        <taxon>Oscillospiraceae</taxon>
        <taxon>Oscillospiraceae incertae sedis</taxon>
        <taxon>Candidatus Egerieicola</taxon>
    </lineage>
</organism>
<dbReference type="AlphaFoldDB" id="A0A9D1IRP6"/>
<sequence length="73" mass="7812">MEQKFCPYCGKPLEEDQPCRCEGAKQAAREAAQQPLAPGRNLGLKILVGVLGMVLVGLMAALIFGLIWKLGGN</sequence>
<comment type="caution">
    <text evidence="2">The sequence shown here is derived from an EMBL/GenBank/DDBJ whole genome shotgun (WGS) entry which is preliminary data.</text>
</comment>
<reference evidence="2" key="1">
    <citation type="submission" date="2020-10" db="EMBL/GenBank/DDBJ databases">
        <authorList>
            <person name="Gilroy R."/>
        </authorList>
    </citation>
    <scope>NUCLEOTIDE SEQUENCE</scope>
    <source>
        <strain evidence="2">4509</strain>
    </source>
</reference>
<dbReference type="EMBL" id="DVMX01000115">
    <property type="protein sequence ID" value="HIU42078.1"/>
    <property type="molecule type" value="Genomic_DNA"/>
</dbReference>